<evidence type="ECO:0000313" key="1">
    <source>
        <dbReference type="EMBL" id="CAE1283262.1"/>
    </source>
</evidence>
<evidence type="ECO:0008006" key="3">
    <source>
        <dbReference type="Google" id="ProtNLM"/>
    </source>
</evidence>
<dbReference type="AlphaFoldDB" id="A0A812CYD3"/>
<gene>
    <name evidence="1" type="ORF">SPHA_43965</name>
</gene>
<comment type="caution">
    <text evidence="1">The sequence shown here is derived from an EMBL/GenBank/DDBJ whole genome shotgun (WGS) entry which is preliminary data.</text>
</comment>
<dbReference type="Proteomes" id="UP000597762">
    <property type="component" value="Unassembled WGS sequence"/>
</dbReference>
<dbReference type="OrthoDB" id="6152395at2759"/>
<accession>A0A812CYD3</accession>
<reference evidence="1" key="1">
    <citation type="submission" date="2021-01" db="EMBL/GenBank/DDBJ databases">
        <authorList>
            <person name="Li R."/>
            <person name="Bekaert M."/>
        </authorList>
    </citation>
    <scope>NUCLEOTIDE SEQUENCE</scope>
    <source>
        <strain evidence="1">Farmed</strain>
    </source>
</reference>
<keyword evidence="2" id="KW-1185">Reference proteome</keyword>
<organism evidence="1 2">
    <name type="scientific">Acanthosepion pharaonis</name>
    <name type="common">Pharaoh cuttlefish</name>
    <name type="synonym">Sepia pharaonis</name>
    <dbReference type="NCBI Taxonomy" id="158019"/>
    <lineage>
        <taxon>Eukaryota</taxon>
        <taxon>Metazoa</taxon>
        <taxon>Spiralia</taxon>
        <taxon>Lophotrochozoa</taxon>
        <taxon>Mollusca</taxon>
        <taxon>Cephalopoda</taxon>
        <taxon>Coleoidea</taxon>
        <taxon>Decapodiformes</taxon>
        <taxon>Sepiida</taxon>
        <taxon>Sepiina</taxon>
        <taxon>Sepiidae</taxon>
        <taxon>Acanthosepion</taxon>
    </lineage>
</organism>
<dbReference type="EMBL" id="CAHIKZ030002225">
    <property type="protein sequence ID" value="CAE1283262.1"/>
    <property type="molecule type" value="Genomic_DNA"/>
</dbReference>
<evidence type="ECO:0000313" key="2">
    <source>
        <dbReference type="Proteomes" id="UP000597762"/>
    </source>
</evidence>
<proteinExistence type="predicted"/>
<protein>
    <recommendedName>
        <fullName evidence="3">Reverse transcriptase domain-containing protein</fullName>
    </recommendedName>
</protein>
<sequence length="155" mass="17343">MKVEVPYNPLEFCPIVIGIYFVRVFHGVHASRIEAYPPPKPSRQSRVCPQTECGPTCSPRQTREPVDIRKAFDSVSHKVILGIHQQKGVLKLLMGYLRSYFSTSRLQTGNNLIHPKHSGVNCTPSRLCWGGRSVDIYCKCGSNAPMSLPHIVQTP</sequence>
<name>A0A812CYD3_ACAPH</name>